<keyword evidence="2 7" id="KW-0121">Carboxypeptidase</keyword>
<evidence type="ECO:0000256" key="1">
    <source>
        <dbReference type="ARBA" id="ARBA00009431"/>
    </source>
</evidence>
<gene>
    <name evidence="8" type="ORF">BJ085DRAFT_20575</name>
</gene>
<sequence>MQLQFQPSLPLNSGIHLDGSFRIREPRLCTNHTHHYAGYLDFANDTRHTFFWLFESELDPPNDPLVLWLSGGPGCAGTVGLFEELGPCQIDPQDHQKVRPRTHAWNKRANLLFIDQPSNTGFSYRTPAPFNDPNAQPVGTSTEAALDLISFLQAFYHRFPQYRDSPLHLFGESYAGHYLPILAQHILTLNQRQPIPYRDYIRLPFVKPHDHLRSQIFPIRLASIGIGNGLLDFLTQIPSYYTMACKAPLQPHSEPPSPSGPTTLFTPAQCADLAAHTPVCLRALESCHQSRDLHRCRQAKRYCAHFSFRYTNHTTIYDVRAAARPVPVDYKGYLNRPDVQAELGVHRSYTDCNDEVYRDFERRGDWAGREPLQALGSLLEMGLPILMYTGDADFICNWLGTLAVAQAAQWSGQAGFEAQTWRPWSPQDHVQGHIRSFRHFTYLKISEAGHEVPAYQPAASLAMLNTWLQKQQL</sequence>
<evidence type="ECO:0000256" key="5">
    <source>
        <dbReference type="ARBA" id="ARBA00022801"/>
    </source>
</evidence>
<accession>A0A4P9ZTW0</accession>
<comment type="similarity">
    <text evidence="1 7">Belongs to the peptidase S10 family.</text>
</comment>
<evidence type="ECO:0000256" key="2">
    <source>
        <dbReference type="ARBA" id="ARBA00022645"/>
    </source>
</evidence>
<keyword evidence="6" id="KW-0325">Glycoprotein</keyword>
<protein>
    <recommendedName>
        <fullName evidence="7">Carboxypeptidase</fullName>
        <ecNumber evidence="7">3.4.16.-</ecNumber>
    </recommendedName>
</protein>
<evidence type="ECO:0000313" key="8">
    <source>
        <dbReference type="EMBL" id="RKP36947.1"/>
    </source>
</evidence>
<evidence type="ECO:0000256" key="6">
    <source>
        <dbReference type="ARBA" id="ARBA00023180"/>
    </source>
</evidence>
<dbReference type="GO" id="GO:0004185">
    <property type="term" value="F:serine-type carboxypeptidase activity"/>
    <property type="evidence" value="ECO:0007669"/>
    <property type="project" value="UniProtKB-UniRule"/>
</dbReference>
<keyword evidence="9" id="KW-1185">Reference proteome</keyword>
<keyword evidence="4" id="KW-0732">Signal</keyword>
<dbReference type="Gene3D" id="1.10.287.410">
    <property type="match status" value="1"/>
</dbReference>
<dbReference type="PANTHER" id="PTHR11802:SF113">
    <property type="entry name" value="SERINE CARBOXYPEPTIDASE CTSA-4.1"/>
    <property type="match status" value="1"/>
</dbReference>
<dbReference type="GO" id="GO:0006508">
    <property type="term" value="P:proteolysis"/>
    <property type="evidence" value="ECO:0007669"/>
    <property type="project" value="UniProtKB-KW"/>
</dbReference>
<evidence type="ECO:0000313" key="9">
    <source>
        <dbReference type="Proteomes" id="UP000268162"/>
    </source>
</evidence>
<dbReference type="PANTHER" id="PTHR11802">
    <property type="entry name" value="SERINE PROTEASE FAMILY S10 SERINE CARBOXYPEPTIDASE"/>
    <property type="match status" value="1"/>
</dbReference>
<dbReference type="AlphaFoldDB" id="A0A4P9ZTW0"/>
<evidence type="ECO:0000256" key="4">
    <source>
        <dbReference type="ARBA" id="ARBA00022729"/>
    </source>
</evidence>
<dbReference type="STRING" id="215637.A0A4P9ZTW0"/>
<dbReference type="InterPro" id="IPR001563">
    <property type="entry name" value="Peptidase_S10"/>
</dbReference>
<reference evidence="9" key="1">
    <citation type="journal article" date="2018" name="Nat. Microbiol.">
        <title>Leveraging single-cell genomics to expand the fungal tree of life.</title>
        <authorList>
            <person name="Ahrendt S.R."/>
            <person name="Quandt C.A."/>
            <person name="Ciobanu D."/>
            <person name="Clum A."/>
            <person name="Salamov A."/>
            <person name="Andreopoulos B."/>
            <person name="Cheng J.F."/>
            <person name="Woyke T."/>
            <person name="Pelin A."/>
            <person name="Henrissat B."/>
            <person name="Reynolds N.K."/>
            <person name="Benny G.L."/>
            <person name="Smith M.E."/>
            <person name="James T.Y."/>
            <person name="Grigoriev I.V."/>
        </authorList>
    </citation>
    <scope>NUCLEOTIDE SEQUENCE [LARGE SCALE GENOMIC DNA]</scope>
    <source>
        <strain evidence="9">RSA 468</strain>
    </source>
</reference>
<keyword evidence="5 7" id="KW-0378">Hydrolase</keyword>
<keyword evidence="3 7" id="KW-0645">Protease</keyword>
<dbReference type="PROSITE" id="PS00131">
    <property type="entry name" value="CARBOXYPEPT_SER_SER"/>
    <property type="match status" value="1"/>
</dbReference>
<dbReference type="Proteomes" id="UP000268162">
    <property type="component" value="Unassembled WGS sequence"/>
</dbReference>
<dbReference type="InterPro" id="IPR029058">
    <property type="entry name" value="AB_hydrolase_fold"/>
</dbReference>
<dbReference type="InterPro" id="IPR018202">
    <property type="entry name" value="Ser_caboxypep_ser_AS"/>
</dbReference>
<dbReference type="Gene3D" id="3.40.50.1820">
    <property type="entry name" value="alpha/beta hydrolase"/>
    <property type="match status" value="1"/>
</dbReference>
<evidence type="ECO:0000256" key="3">
    <source>
        <dbReference type="ARBA" id="ARBA00022670"/>
    </source>
</evidence>
<dbReference type="EMBL" id="ML002568">
    <property type="protein sequence ID" value="RKP36947.1"/>
    <property type="molecule type" value="Genomic_DNA"/>
</dbReference>
<name>A0A4P9ZTW0_9FUNG</name>
<organism evidence="8 9">
    <name type="scientific">Dimargaris cristalligena</name>
    <dbReference type="NCBI Taxonomy" id="215637"/>
    <lineage>
        <taxon>Eukaryota</taxon>
        <taxon>Fungi</taxon>
        <taxon>Fungi incertae sedis</taxon>
        <taxon>Zoopagomycota</taxon>
        <taxon>Kickxellomycotina</taxon>
        <taxon>Dimargaritomycetes</taxon>
        <taxon>Dimargaritales</taxon>
        <taxon>Dimargaritaceae</taxon>
        <taxon>Dimargaris</taxon>
    </lineage>
</organism>
<evidence type="ECO:0000256" key="7">
    <source>
        <dbReference type="RuleBase" id="RU361156"/>
    </source>
</evidence>
<dbReference type="Pfam" id="PF00450">
    <property type="entry name" value="Peptidase_S10"/>
    <property type="match status" value="1"/>
</dbReference>
<dbReference type="SUPFAM" id="SSF53474">
    <property type="entry name" value="alpha/beta-Hydrolases"/>
    <property type="match status" value="1"/>
</dbReference>
<dbReference type="PRINTS" id="PR00724">
    <property type="entry name" value="CRBOXYPTASEC"/>
</dbReference>
<dbReference type="EC" id="3.4.16.-" evidence="7"/>
<proteinExistence type="inferred from homology"/>